<keyword evidence="2" id="KW-0472">Membrane</keyword>
<dbReference type="Pfam" id="PF12669">
    <property type="entry name" value="FeoB_associated"/>
    <property type="match status" value="1"/>
</dbReference>
<protein>
    <recommendedName>
        <fullName evidence="5">Virus attachment protein p12 family protein</fullName>
    </recommendedName>
</protein>
<keyword evidence="2" id="KW-0812">Transmembrane</keyword>
<keyword evidence="2" id="KW-1133">Transmembrane helix</keyword>
<reference evidence="3 4" key="1">
    <citation type="submission" date="2021-01" db="EMBL/GenBank/DDBJ databases">
        <title>Genomic Encyclopedia of Type Strains, Phase IV (KMG-IV): sequencing the most valuable type-strain genomes for metagenomic binning, comparative biology and taxonomic classification.</title>
        <authorList>
            <person name="Goeker M."/>
        </authorList>
    </citation>
    <scope>NUCLEOTIDE SEQUENCE [LARGE SCALE GENOMIC DNA]</scope>
    <source>
        <strain evidence="3 4">DSM 25890</strain>
    </source>
</reference>
<organism evidence="3 4">
    <name type="scientific">Alkaliphilus hydrothermalis</name>
    <dbReference type="NCBI Taxonomy" id="1482730"/>
    <lineage>
        <taxon>Bacteria</taxon>
        <taxon>Bacillati</taxon>
        <taxon>Bacillota</taxon>
        <taxon>Clostridia</taxon>
        <taxon>Peptostreptococcales</taxon>
        <taxon>Natronincolaceae</taxon>
        <taxon>Alkaliphilus</taxon>
    </lineage>
</organism>
<evidence type="ECO:0000256" key="2">
    <source>
        <dbReference type="SAM" id="Phobius"/>
    </source>
</evidence>
<comment type="caution">
    <text evidence="3">The sequence shown here is derived from an EMBL/GenBank/DDBJ whole genome shotgun (WGS) entry which is preliminary data.</text>
</comment>
<accession>A0ABS2NLS5</accession>
<sequence length="47" mass="4886">MTGNIIVGLVFAGIIAFASVKVYKDTKNKKCSCGSSCSPSKKSKCGK</sequence>
<keyword evidence="4" id="KW-1185">Reference proteome</keyword>
<feature type="transmembrane region" description="Helical" evidence="2">
    <location>
        <begin position="6"/>
        <end position="23"/>
    </location>
</feature>
<evidence type="ECO:0000313" key="4">
    <source>
        <dbReference type="Proteomes" id="UP001314796"/>
    </source>
</evidence>
<feature type="region of interest" description="Disordered" evidence="1">
    <location>
        <begin position="28"/>
        <end position="47"/>
    </location>
</feature>
<dbReference type="Proteomes" id="UP001314796">
    <property type="component" value="Unassembled WGS sequence"/>
</dbReference>
<evidence type="ECO:0000313" key="3">
    <source>
        <dbReference type="EMBL" id="MBM7613870.1"/>
    </source>
</evidence>
<evidence type="ECO:0000256" key="1">
    <source>
        <dbReference type="SAM" id="MobiDB-lite"/>
    </source>
</evidence>
<dbReference type="RefSeq" id="WP_204400159.1">
    <property type="nucleotide sequence ID" value="NZ_JAFBEE010000002.1"/>
</dbReference>
<dbReference type="EMBL" id="JAFBEE010000002">
    <property type="protein sequence ID" value="MBM7613870.1"/>
    <property type="molecule type" value="Genomic_DNA"/>
</dbReference>
<proteinExistence type="predicted"/>
<gene>
    <name evidence="3" type="ORF">JOC73_000379</name>
</gene>
<evidence type="ECO:0008006" key="5">
    <source>
        <dbReference type="Google" id="ProtNLM"/>
    </source>
</evidence>
<feature type="compositionally biased region" description="Low complexity" evidence="1">
    <location>
        <begin position="31"/>
        <end position="40"/>
    </location>
</feature>
<name>A0ABS2NLS5_9FIRM</name>